<dbReference type="Pfam" id="PF01988">
    <property type="entry name" value="VIT1"/>
    <property type="match status" value="1"/>
</dbReference>
<sequence length="232" mass="25116">MKSKAKQFQGGEYIKSMVYGGLDGIITTFAVVSGVAGASLPLKIVIILGFSNLLADGFSMAVGDYLSSKSEKEYQEGITHQTKLAIKSNYQEEVHKMTQAYEVEGLSKEDAETIAATLAKYETPFVNQLSSQAYGNNHKEEDPIKNALVTFFSFFVFGLVPLLAYILSTFIPFLLENAFLLASILTGTTLFTLGAVKSRITQSNWMRSGMEMLTVGGLAAVVAYLVGFVLGG</sequence>
<dbReference type="Proteomes" id="UP000199136">
    <property type="component" value="Unassembled WGS sequence"/>
</dbReference>
<dbReference type="AlphaFoldDB" id="A0A1I5X2Y8"/>
<dbReference type="OrthoDB" id="9781619at2"/>
<evidence type="ECO:0000256" key="5">
    <source>
        <dbReference type="SAM" id="Phobius"/>
    </source>
</evidence>
<dbReference type="InterPro" id="IPR008217">
    <property type="entry name" value="Ccc1_fam"/>
</dbReference>
<comment type="subcellular location">
    <subcellularLocation>
        <location evidence="1">Endomembrane system</location>
        <topology evidence="1">Multi-pass membrane protein</topology>
    </subcellularLocation>
</comment>
<keyword evidence="2 5" id="KW-0812">Transmembrane</keyword>
<evidence type="ECO:0000256" key="1">
    <source>
        <dbReference type="ARBA" id="ARBA00004127"/>
    </source>
</evidence>
<dbReference type="GO" id="GO:0012505">
    <property type="term" value="C:endomembrane system"/>
    <property type="evidence" value="ECO:0007669"/>
    <property type="project" value="UniProtKB-SubCell"/>
</dbReference>
<evidence type="ECO:0000256" key="3">
    <source>
        <dbReference type="ARBA" id="ARBA00022989"/>
    </source>
</evidence>
<keyword evidence="4 5" id="KW-0472">Membrane</keyword>
<name>A0A1I5X2Y8_9LACT</name>
<keyword evidence="7" id="KW-1185">Reference proteome</keyword>
<evidence type="ECO:0000256" key="4">
    <source>
        <dbReference type="ARBA" id="ARBA00023136"/>
    </source>
</evidence>
<proteinExistence type="predicted"/>
<evidence type="ECO:0000313" key="7">
    <source>
        <dbReference type="Proteomes" id="UP000199136"/>
    </source>
</evidence>
<evidence type="ECO:0000256" key="2">
    <source>
        <dbReference type="ARBA" id="ARBA00022692"/>
    </source>
</evidence>
<feature type="transmembrane region" description="Helical" evidence="5">
    <location>
        <begin position="208"/>
        <end position="230"/>
    </location>
</feature>
<accession>A0A1I5X2Y8</accession>
<feature type="transmembrane region" description="Helical" evidence="5">
    <location>
        <begin position="147"/>
        <end position="166"/>
    </location>
</feature>
<dbReference type="PANTHER" id="PTHR31851">
    <property type="entry name" value="FE(2+)/MN(2+) TRANSPORTER PCL1"/>
    <property type="match status" value="1"/>
</dbReference>
<keyword evidence="3 5" id="KW-1133">Transmembrane helix</keyword>
<feature type="transmembrane region" description="Helical" evidence="5">
    <location>
        <begin position="178"/>
        <end position="196"/>
    </location>
</feature>
<feature type="transmembrane region" description="Helical" evidence="5">
    <location>
        <begin position="21"/>
        <end position="38"/>
    </location>
</feature>
<reference evidence="6 7" key="1">
    <citation type="submission" date="2016-10" db="EMBL/GenBank/DDBJ databases">
        <authorList>
            <person name="de Groot N.N."/>
        </authorList>
    </citation>
    <scope>NUCLEOTIDE SEQUENCE [LARGE SCALE GENOMIC DNA]</scope>
    <source>
        <strain evidence="6 7">DSM 20581</strain>
    </source>
</reference>
<dbReference type="GO" id="GO:0030026">
    <property type="term" value="P:intracellular manganese ion homeostasis"/>
    <property type="evidence" value="ECO:0007669"/>
    <property type="project" value="InterPro"/>
</dbReference>
<dbReference type="GO" id="GO:0005384">
    <property type="term" value="F:manganese ion transmembrane transporter activity"/>
    <property type="evidence" value="ECO:0007669"/>
    <property type="project" value="InterPro"/>
</dbReference>
<dbReference type="RefSeq" id="WP_092480213.1">
    <property type="nucleotide sequence ID" value="NZ_FOXW01000004.1"/>
</dbReference>
<evidence type="ECO:0000313" key="6">
    <source>
        <dbReference type="EMBL" id="SFQ26329.1"/>
    </source>
</evidence>
<gene>
    <name evidence="6" type="ORF">SAMN04488506_1154</name>
</gene>
<protein>
    <submittedName>
        <fullName evidence="6">Predicted Fe2+/Mn2+ transporter, VIT1/CCC1 family</fullName>
    </submittedName>
</protein>
<organism evidence="6 7">
    <name type="scientific">Desemzia incerta</name>
    <dbReference type="NCBI Taxonomy" id="82801"/>
    <lineage>
        <taxon>Bacteria</taxon>
        <taxon>Bacillati</taxon>
        <taxon>Bacillota</taxon>
        <taxon>Bacilli</taxon>
        <taxon>Lactobacillales</taxon>
        <taxon>Carnobacteriaceae</taxon>
        <taxon>Desemzia</taxon>
    </lineage>
</organism>
<dbReference type="EMBL" id="FOXW01000004">
    <property type="protein sequence ID" value="SFQ26329.1"/>
    <property type="molecule type" value="Genomic_DNA"/>
</dbReference>